<reference evidence="3" key="1">
    <citation type="submission" date="2019-03" db="EMBL/GenBank/DDBJ databases">
        <authorList>
            <person name="Hao L."/>
        </authorList>
    </citation>
    <scope>NUCLEOTIDE SEQUENCE</scope>
</reference>
<dbReference type="InterPro" id="IPR010154">
    <property type="entry name" value="CRISPR-assoc_Cas7/Cst2/DevR"/>
</dbReference>
<dbReference type="EMBL" id="CAADRN010000027">
    <property type="protein sequence ID" value="VFU11537.1"/>
    <property type="molecule type" value="Genomic_DNA"/>
</dbReference>
<comment type="function">
    <text evidence="2">CRISPR (clustered regularly interspaced short palindromic repeat) is an adaptive immune system that provides protection against mobile genetic elements (viruses, transposable elements and conjugative plasmids). CRISPR clusters contain spacers, sequences complementary to antecedent mobile elements, and target invading nucleic acids. CRISPR clusters are transcribed and processed into CRISPR RNA (crRNA).</text>
</comment>
<dbReference type="Pfam" id="PF01905">
    <property type="entry name" value="DevR"/>
    <property type="match status" value="1"/>
</dbReference>
<protein>
    <submittedName>
        <fullName evidence="3">CRISPR-associated protein Cas7/Cst2/DevR</fullName>
    </submittedName>
</protein>
<dbReference type="AlphaFoldDB" id="A0A485LUX2"/>
<proteinExistence type="predicted"/>
<organism evidence="3">
    <name type="scientific">anaerobic digester metagenome</name>
    <dbReference type="NCBI Taxonomy" id="1263854"/>
    <lineage>
        <taxon>unclassified sequences</taxon>
        <taxon>metagenomes</taxon>
        <taxon>ecological metagenomes</taxon>
    </lineage>
</organism>
<dbReference type="NCBIfam" id="TIGR02585">
    <property type="entry name" value="cas_Cst2_DevR"/>
    <property type="match status" value="1"/>
</dbReference>
<evidence type="ECO:0000256" key="2">
    <source>
        <dbReference type="ARBA" id="ARBA00025626"/>
    </source>
</evidence>
<evidence type="ECO:0000313" key="3">
    <source>
        <dbReference type="EMBL" id="VFU11537.1"/>
    </source>
</evidence>
<dbReference type="NCBIfam" id="TIGR01875">
    <property type="entry name" value="cas_MJ0381"/>
    <property type="match status" value="1"/>
</dbReference>
<evidence type="ECO:0000256" key="1">
    <source>
        <dbReference type="ARBA" id="ARBA00023118"/>
    </source>
</evidence>
<dbReference type="GO" id="GO:0051607">
    <property type="term" value="P:defense response to virus"/>
    <property type="evidence" value="ECO:0007669"/>
    <property type="project" value="UniProtKB-KW"/>
</dbReference>
<accession>A0A485LUX2</accession>
<gene>
    <name evidence="3" type="primary">devR</name>
    <name evidence="3" type="ORF">SCFA_1220003</name>
</gene>
<name>A0A485LUX2_9ZZZZ</name>
<keyword evidence="1" id="KW-0051">Antiviral defense</keyword>
<dbReference type="InterPro" id="IPR013414">
    <property type="entry name" value="Cas7/Cst2/DevR_sub_I-B/Tneap"/>
</dbReference>
<sequence>MTIKGLTATVVFESSAVNRDDKLAGNITSIKKISRWDGTYSFFSRAFIRHHMFATLCQLFSWEQAPLTKAKDVIQFDFPAGNIVNHPEIDVFGFMNTTAGVVRKAPLGITKAISLEPWQADMAFYCNHDMVQRLTREGEQATPNPFQKEEHHTLYRVSFTLDLCRLGYQEIYAKGAPKEEITAWIKTSKLNPATEVDLSYCHRPDAQNLGEFNWYRINGPEGKLRGVIGILENEKNSKIVFLTSKEEFQRRVEQLLTVIKDGLVLHSSTENYGVAPIFIVLGALKVPVPLFNSAVLLDKGKINAGSLNQVLDNNYIVKAWYDGILPVSGSLRTQSEQGKKCFHKWCGIKDVIKCLDSEAS</sequence>